<name>A0A8D3WMQ2_STRFA</name>
<sequence length="107" mass="11351">MTVTQADLNALSVAHPNLNANGYGSSAFAPQPVRLDEVQAAYAWIAEQTWLTVPAESSYSLKHVMERVTGMYVTNGAFIAAALLHAPAGLEVQLDDLNPAIGIKVEG</sequence>
<dbReference type="OrthoDB" id="4558583at2"/>
<accession>A0A8D3WMQ2</accession>
<dbReference type="KEGG" id="sfa:Sfla_6751"/>
<keyword evidence="1" id="KW-0614">Plasmid</keyword>
<gene>
    <name evidence="1" type="ORF">Sfla_6751</name>
</gene>
<protein>
    <submittedName>
        <fullName evidence="1">Uncharacterized protein</fullName>
    </submittedName>
</protein>
<proteinExistence type="predicted"/>
<geneLocation type="plasmid" evidence="1 2">
    <name>pSFLA02</name>
</geneLocation>
<evidence type="ECO:0000313" key="1">
    <source>
        <dbReference type="EMBL" id="ADW08041.1"/>
    </source>
</evidence>
<organism evidence="1 2">
    <name type="scientific">Streptomyces pratensis (strain ATCC 33331 / IAF-45CD)</name>
    <dbReference type="NCBI Taxonomy" id="591167"/>
    <lineage>
        <taxon>Bacteria</taxon>
        <taxon>Bacillati</taxon>
        <taxon>Actinomycetota</taxon>
        <taxon>Actinomycetes</taxon>
        <taxon>Kitasatosporales</taxon>
        <taxon>Streptomycetaceae</taxon>
        <taxon>Streptomyces</taxon>
    </lineage>
</organism>
<reference evidence="1 2" key="1">
    <citation type="submission" date="2011-01" db="EMBL/GenBank/DDBJ databases">
        <title>Complete sequence of plasmid2 of Streptomyces flavogriseus ATCC 33331.</title>
        <authorList>
            <consortium name="US DOE Joint Genome Institute"/>
            <person name="Lucas S."/>
            <person name="Copeland A."/>
            <person name="Lapidus A."/>
            <person name="Cheng J.-F."/>
            <person name="Goodwin L."/>
            <person name="Pitluck S."/>
            <person name="Davenport K."/>
            <person name="Detter J.C."/>
            <person name="Han C."/>
            <person name="Tapia R."/>
            <person name="Land M."/>
            <person name="Hauser L."/>
            <person name="Kyrpides N."/>
            <person name="Ivanova N."/>
            <person name="Ovchinnikova G."/>
            <person name="Pagani I."/>
            <person name="Brumm P."/>
            <person name="Mead D."/>
            <person name="Woyke T."/>
        </authorList>
    </citation>
    <scope>NUCLEOTIDE SEQUENCE [LARGE SCALE GENOMIC DNA]</scope>
    <source>
        <strain evidence="2">ATCC 33331 / IAF-45CD</strain>
        <plasmid evidence="1 2">pSFLA02</plasmid>
    </source>
</reference>
<dbReference type="EMBL" id="CP002477">
    <property type="protein sequence ID" value="ADW08041.1"/>
    <property type="molecule type" value="Genomic_DNA"/>
</dbReference>
<dbReference type="Proteomes" id="UP000002066">
    <property type="component" value="Plasmid pSFLA02"/>
</dbReference>
<dbReference type="AlphaFoldDB" id="A0A8D3WMQ2"/>
<evidence type="ECO:0000313" key="2">
    <source>
        <dbReference type="Proteomes" id="UP000002066"/>
    </source>
</evidence>